<evidence type="ECO:0000259" key="6">
    <source>
        <dbReference type="Pfam" id="PF08240"/>
    </source>
</evidence>
<dbReference type="Pfam" id="PF08240">
    <property type="entry name" value="ADH_N"/>
    <property type="match status" value="1"/>
</dbReference>
<keyword evidence="8" id="KW-1185">Reference proteome</keyword>
<reference evidence="7" key="1">
    <citation type="journal article" date="2019" name="Beilstein J. Org. Chem.">
        <title>Nanangenines: drimane sesquiterpenoids as the dominant metabolite cohort of a novel Australian fungus, Aspergillus nanangensis.</title>
        <authorList>
            <person name="Lacey H.J."/>
            <person name="Gilchrist C.L.M."/>
            <person name="Crombie A."/>
            <person name="Kalaitzis J.A."/>
            <person name="Vuong D."/>
            <person name="Rutledge P.J."/>
            <person name="Turner P."/>
            <person name="Pitt J.I."/>
            <person name="Lacey E."/>
            <person name="Chooi Y.H."/>
            <person name="Piggott A.M."/>
        </authorList>
    </citation>
    <scope>NUCLEOTIDE SEQUENCE</scope>
    <source>
        <strain evidence="7">MST-FP2251</strain>
    </source>
</reference>
<protein>
    <recommendedName>
        <fullName evidence="9">Enoyl reductase (ER) domain-containing protein</fullName>
    </recommendedName>
</protein>
<dbReference type="GO" id="GO:0016491">
    <property type="term" value="F:oxidoreductase activity"/>
    <property type="evidence" value="ECO:0007669"/>
    <property type="project" value="UniProtKB-KW"/>
</dbReference>
<name>A0AAD4CN86_ASPNN</name>
<evidence type="ECO:0000259" key="5">
    <source>
        <dbReference type="Pfam" id="PF00107"/>
    </source>
</evidence>
<evidence type="ECO:0000313" key="8">
    <source>
        <dbReference type="Proteomes" id="UP001194746"/>
    </source>
</evidence>
<dbReference type="SUPFAM" id="SSF51735">
    <property type="entry name" value="NAD(P)-binding Rossmann-fold domains"/>
    <property type="match status" value="1"/>
</dbReference>
<dbReference type="InterPro" id="IPR050129">
    <property type="entry name" value="Zn_alcohol_dh"/>
</dbReference>
<dbReference type="CDD" id="cd08234">
    <property type="entry name" value="threonine_DH_like"/>
    <property type="match status" value="1"/>
</dbReference>
<gene>
    <name evidence="7" type="ORF">FE257_007163</name>
</gene>
<proteinExistence type="inferred from homology"/>
<dbReference type="PANTHER" id="PTHR43401">
    <property type="entry name" value="L-THREONINE 3-DEHYDROGENASE"/>
    <property type="match status" value="1"/>
</dbReference>
<evidence type="ECO:0000256" key="4">
    <source>
        <dbReference type="RuleBase" id="RU361277"/>
    </source>
</evidence>
<organism evidence="7 8">
    <name type="scientific">Aspergillus nanangensis</name>
    <dbReference type="NCBI Taxonomy" id="2582783"/>
    <lineage>
        <taxon>Eukaryota</taxon>
        <taxon>Fungi</taxon>
        <taxon>Dikarya</taxon>
        <taxon>Ascomycota</taxon>
        <taxon>Pezizomycotina</taxon>
        <taxon>Eurotiomycetes</taxon>
        <taxon>Eurotiomycetidae</taxon>
        <taxon>Eurotiales</taxon>
        <taxon>Aspergillaceae</taxon>
        <taxon>Aspergillus</taxon>
        <taxon>Aspergillus subgen. Circumdati</taxon>
    </lineage>
</organism>
<dbReference type="InterPro" id="IPR036291">
    <property type="entry name" value="NAD(P)-bd_dom_sf"/>
</dbReference>
<reference evidence="7" key="2">
    <citation type="submission" date="2020-02" db="EMBL/GenBank/DDBJ databases">
        <authorList>
            <person name="Gilchrist C.L.M."/>
            <person name="Chooi Y.-H."/>
        </authorList>
    </citation>
    <scope>NUCLEOTIDE SEQUENCE</scope>
    <source>
        <strain evidence="7">MST-FP2251</strain>
    </source>
</reference>
<feature type="domain" description="Alcohol dehydrogenase-like C-terminal" evidence="5">
    <location>
        <begin position="169"/>
        <end position="289"/>
    </location>
</feature>
<dbReference type="InterPro" id="IPR013154">
    <property type="entry name" value="ADH-like_N"/>
</dbReference>
<dbReference type="InterPro" id="IPR011032">
    <property type="entry name" value="GroES-like_sf"/>
</dbReference>
<comment type="cofactor">
    <cofactor evidence="4">
        <name>Zn(2+)</name>
        <dbReference type="ChEBI" id="CHEBI:29105"/>
    </cofactor>
</comment>
<dbReference type="SUPFAM" id="SSF50129">
    <property type="entry name" value="GroES-like"/>
    <property type="match status" value="1"/>
</dbReference>
<keyword evidence="3" id="KW-0560">Oxidoreductase</keyword>
<dbReference type="Gene3D" id="3.90.180.10">
    <property type="entry name" value="Medium-chain alcohol dehydrogenases, catalytic domain"/>
    <property type="match status" value="1"/>
</dbReference>
<dbReference type="GO" id="GO:0008270">
    <property type="term" value="F:zinc ion binding"/>
    <property type="evidence" value="ECO:0007669"/>
    <property type="project" value="InterPro"/>
</dbReference>
<dbReference type="InterPro" id="IPR002328">
    <property type="entry name" value="ADH_Zn_CS"/>
</dbReference>
<evidence type="ECO:0000256" key="1">
    <source>
        <dbReference type="ARBA" id="ARBA00022723"/>
    </source>
</evidence>
<dbReference type="PANTHER" id="PTHR43401:SF2">
    <property type="entry name" value="L-THREONINE 3-DEHYDROGENASE"/>
    <property type="match status" value="1"/>
</dbReference>
<evidence type="ECO:0000256" key="2">
    <source>
        <dbReference type="ARBA" id="ARBA00022833"/>
    </source>
</evidence>
<accession>A0AAD4CN86</accession>
<comment type="similarity">
    <text evidence="4">Belongs to the zinc-containing alcohol dehydrogenase family.</text>
</comment>
<evidence type="ECO:0000313" key="7">
    <source>
        <dbReference type="EMBL" id="KAF9889655.1"/>
    </source>
</evidence>
<evidence type="ECO:0008006" key="9">
    <source>
        <dbReference type="Google" id="ProtNLM"/>
    </source>
</evidence>
<dbReference type="AlphaFoldDB" id="A0AAD4CN86"/>
<comment type="caution">
    <text evidence="7">The sequence shown here is derived from an EMBL/GenBank/DDBJ whole genome shotgun (WGS) entry which is preliminary data.</text>
</comment>
<dbReference type="InterPro" id="IPR013149">
    <property type="entry name" value="ADH-like_C"/>
</dbReference>
<dbReference type="EMBL" id="VCAU01000034">
    <property type="protein sequence ID" value="KAF9889655.1"/>
    <property type="molecule type" value="Genomic_DNA"/>
</dbReference>
<dbReference type="Pfam" id="PF00107">
    <property type="entry name" value="ADH_zinc_N"/>
    <property type="match status" value="1"/>
</dbReference>
<dbReference type="Gene3D" id="3.40.50.720">
    <property type="entry name" value="NAD(P)-binding Rossmann-like Domain"/>
    <property type="match status" value="1"/>
</dbReference>
<sequence length="340" mass="37648">MNAIRYNKPRDFVLVTLPVPQHGPREILTKAKSCDICGSDLHVDSGELDTRVPVITGHETGGIVVKLGNGAKGFEIGDKVTADNAELCGYCHYCRQAKPLYCDNFAAHGLHLDGGFAPYCVFPTEKLFRFENLDWEEAMLFEAASCAVHGVDRIRPVIGSTILLIGSSPTGLCLSQLLKANGVQHVVLASNAGLKMELAKKLNAAHQYVELDRQNPQQQWQLLHVQFPHGFDVVIVATGSHLVLEMAINFCTRGGTLLYYGVYEKDALIRVSPSKVFMDEITIIGSHSQMWCMARSVKYLESRRVDVRGIVDKAFRLEEFGQALDAVRNKQCVKATILFN</sequence>
<evidence type="ECO:0000256" key="3">
    <source>
        <dbReference type="ARBA" id="ARBA00023002"/>
    </source>
</evidence>
<dbReference type="Proteomes" id="UP001194746">
    <property type="component" value="Unassembled WGS sequence"/>
</dbReference>
<feature type="domain" description="Alcohol dehydrogenase-like N-terminal" evidence="6">
    <location>
        <begin position="23"/>
        <end position="129"/>
    </location>
</feature>
<keyword evidence="2 4" id="KW-0862">Zinc</keyword>
<dbReference type="PROSITE" id="PS00059">
    <property type="entry name" value="ADH_ZINC"/>
    <property type="match status" value="1"/>
</dbReference>
<keyword evidence="1 4" id="KW-0479">Metal-binding</keyword>